<protein>
    <recommendedName>
        <fullName evidence="5">Conjugal transfer protein TrbC</fullName>
    </recommendedName>
</protein>
<keyword evidence="4" id="KW-1185">Reference proteome</keyword>
<keyword evidence="1" id="KW-0812">Transmembrane</keyword>
<feature type="transmembrane region" description="Helical" evidence="1">
    <location>
        <begin position="48"/>
        <end position="66"/>
    </location>
</feature>
<evidence type="ECO:0000313" key="3">
    <source>
        <dbReference type="EMBL" id="ADU97707.1"/>
    </source>
</evidence>
<dbReference type="HOGENOM" id="CLU_2345721_0_0_0"/>
<dbReference type="EMBL" id="CP002445">
    <property type="protein sequence ID" value="ADU97707.1"/>
    <property type="molecule type" value="Genomic_DNA"/>
</dbReference>
<evidence type="ECO:0008006" key="5">
    <source>
        <dbReference type="Google" id="ProtNLM"/>
    </source>
</evidence>
<evidence type="ECO:0000313" key="4">
    <source>
        <dbReference type="Proteomes" id="UP000006362"/>
    </source>
</evidence>
<accession>E8T6Y6</accession>
<organism evidence="3 4">
    <name type="scientific">Thermovibrio ammonificans (strain DSM 15698 / JCM 12110 / HB-1)</name>
    <dbReference type="NCBI Taxonomy" id="648996"/>
    <lineage>
        <taxon>Bacteria</taxon>
        <taxon>Pseudomonadati</taxon>
        <taxon>Aquificota</taxon>
        <taxon>Aquificia</taxon>
        <taxon>Desulfurobacteriales</taxon>
        <taxon>Desulfurobacteriaceae</taxon>
        <taxon>Thermovibrio</taxon>
    </lineage>
</organism>
<dbReference type="RefSeq" id="WP_013524911.1">
    <property type="nucleotide sequence ID" value="NC_014917.1"/>
</dbReference>
<feature type="signal peptide" evidence="2">
    <location>
        <begin position="1"/>
        <end position="24"/>
    </location>
</feature>
<gene>
    <name evidence="3" type="ordered locus">Theam_1751</name>
</gene>
<dbReference type="Proteomes" id="UP000006362">
    <property type="component" value="Plasmid pTHEAM01"/>
</dbReference>
<keyword evidence="1" id="KW-1133">Transmembrane helix</keyword>
<sequence>MRRHLGLVVFALILFAAFSQNAWALKDFNTVQEGLNSWANDLVELLGGPGGAVLAGIGAIGLFFESKFTESKLLMFGTFMITIAPFLIALVLKTLYL</sequence>
<keyword evidence="2" id="KW-0732">Signal</keyword>
<reference evidence="3" key="1">
    <citation type="submission" date="2011-01" db="EMBL/GenBank/DDBJ databases">
        <title>Complete sequence of plasmid of Thermovibrio ammonificans HB-1.</title>
        <authorList>
            <consortium name="US DOE Joint Genome Institute"/>
            <person name="Lucas S."/>
            <person name="Copeland A."/>
            <person name="Lapidus A."/>
            <person name="Cheng J.-F."/>
            <person name="Goodwin L."/>
            <person name="Pitluck S."/>
            <person name="Davenport K."/>
            <person name="Detter J.C."/>
            <person name="Han C."/>
            <person name="Tapia R."/>
            <person name="Land M."/>
            <person name="Hauser L."/>
            <person name="Kyrpides N."/>
            <person name="Ivanova N."/>
            <person name="Ovchinnikova G."/>
            <person name="Vetriani C."/>
            <person name="Woyke T."/>
        </authorList>
    </citation>
    <scope>NUCLEOTIDE SEQUENCE [LARGE SCALE GENOMIC DNA]</scope>
    <source>
        <strain evidence="3">HB-1</strain>
        <plasmid evidence="3">pTHEAM01</plasmid>
    </source>
</reference>
<feature type="transmembrane region" description="Helical" evidence="1">
    <location>
        <begin position="73"/>
        <end position="92"/>
    </location>
</feature>
<evidence type="ECO:0000256" key="1">
    <source>
        <dbReference type="SAM" id="Phobius"/>
    </source>
</evidence>
<geneLocation type="plasmid" evidence="3 4">
    <name>pTHEAM01</name>
</geneLocation>
<name>E8T6Y6_THEA1</name>
<dbReference type="KEGG" id="tam:Theam_1751"/>
<dbReference type="AlphaFoldDB" id="E8T6Y6"/>
<feature type="chain" id="PRO_5003231278" description="Conjugal transfer protein TrbC" evidence="2">
    <location>
        <begin position="25"/>
        <end position="97"/>
    </location>
</feature>
<evidence type="ECO:0000256" key="2">
    <source>
        <dbReference type="SAM" id="SignalP"/>
    </source>
</evidence>
<keyword evidence="3" id="KW-0614">Plasmid</keyword>
<proteinExistence type="predicted"/>
<keyword evidence="1" id="KW-0472">Membrane</keyword>